<dbReference type="Proteomes" id="UP000236731">
    <property type="component" value="Unassembled WGS sequence"/>
</dbReference>
<evidence type="ECO:0000259" key="2">
    <source>
        <dbReference type="Pfam" id="PF13649"/>
    </source>
</evidence>
<accession>A0A1H5UQP3</accession>
<dbReference type="EMBL" id="FNUT01000002">
    <property type="protein sequence ID" value="SEF76537.1"/>
    <property type="molecule type" value="Genomic_DNA"/>
</dbReference>
<organism evidence="3 4">
    <name type="scientific">Sphingobacterium lactis</name>
    <dbReference type="NCBI Taxonomy" id="797291"/>
    <lineage>
        <taxon>Bacteria</taxon>
        <taxon>Pseudomonadati</taxon>
        <taxon>Bacteroidota</taxon>
        <taxon>Sphingobacteriia</taxon>
        <taxon>Sphingobacteriales</taxon>
        <taxon>Sphingobacteriaceae</taxon>
        <taxon>Sphingobacterium</taxon>
    </lineage>
</organism>
<reference evidence="4" key="1">
    <citation type="submission" date="2016-10" db="EMBL/GenBank/DDBJ databases">
        <authorList>
            <person name="Varghese N."/>
            <person name="Submissions S."/>
        </authorList>
    </citation>
    <scope>NUCLEOTIDE SEQUENCE [LARGE SCALE GENOMIC DNA]</scope>
    <source>
        <strain evidence="4">DSM 22361</strain>
    </source>
</reference>
<dbReference type="Pfam" id="PF13649">
    <property type="entry name" value="Methyltransf_25"/>
    <property type="match status" value="1"/>
</dbReference>
<dbReference type="InterPro" id="IPR029063">
    <property type="entry name" value="SAM-dependent_MTases_sf"/>
</dbReference>
<dbReference type="GO" id="GO:0008168">
    <property type="term" value="F:methyltransferase activity"/>
    <property type="evidence" value="ECO:0007669"/>
    <property type="project" value="UniProtKB-KW"/>
</dbReference>
<dbReference type="CDD" id="cd02440">
    <property type="entry name" value="AdoMet_MTases"/>
    <property type="match status" value="1"/>
</dbReference>
<gene>
    <name evidence="3" type="ORF">SAMN05421877_102355</name>
</gene>
<proteinExistence type="predicted"/>
<dbReference type="Gene3D" id="3.40.50.150">
    <property type="entry name" value="Vaccinia Virus protein VP39"/>
    <property type="match status" value="1"/>
</dbReference>
<name>A0A1H5UQP3_9SPHI</name>
<dbReference type="InterPro" id="IPR041698">
    <property type="entry name" value="Methyltransf_25"/>
</dbReference>
<feature type="domain" description="Methyltransferase" evidence="2">
    <location>
        <begin position="44"/>
        <end position="134"/>
    </location>
</feature>
<keyword evidence="3" id="KW-0489">Methyltransferase</keyword>
<evidence type="ECO:0000313" key="3">
    <source>
        <dbReference type="EMBL" id="SEF76537.1"/>
    </source>
</evidence>
<dbReference type="SUPFAM" id="SSF53335">
    <property type="entry name" value="S-adenosyl-L-methionine-dependent methyltransferases"/>
    <property type="match status" value="1"/>
</dbReference>
<dbReference type="RefSeq" id="WP_103905362.1">
    <property type="nucleotide sequence ID" value="NZ_CP049246.1"/>
</dbReference>
<keyword evidence="1 3" id="KW-0808">Transferase</keyword>
<dbReference type="PANTHER" id="PTHR43861">
    <property type="entry name" value="TRANS-ACONITATE 2-METHYLTRANSFERASE-RELATED"/>
    <property type="match status" value="1"/>
</dbReference>
<dbReference type="GO" id="GO:0032259">
    <property type="term" value="P:methylation"/>
    <property type="evidence" value="ECO:0007669"/>
    <property type="project" value="UniProtKB-KW"/>
</dbReference>
<sequence>MERRNVFKVYDRIAEWFDQHRGQQLVEKKYLDYLISTLPDTASILDVGCGTGEPIFRYFAERNYPIFGLDASAAMLAIARKNFPEHEFLHMDMRELQLDRQFDAIIAWHSFFHLPLEDQENMFSRFREHLTPNGILLFTSGHERGEAWGENGGEQLFHASFSTQEYQELLQHNGFTILTHEMEDQSCGGATVWIVQRKV</sequence>
<evidence type="ECO:0000256" key="1">
    <source>
        <dbReference type="ARBA" id="ARBA00022679"/>
    </source>
</evidence>
<protein>
    <submittedName>
        <fullName evidence="3">Methyltransferase domain-containing protein</fullName>
    </submittedName>
</protein>
<dbReference type="AlphaFoldDB" id="A0A1H5UQP3"/>
<evidence type="ECO:0000313" key="4">
    <source>
        <dbReference type="Proteomes" id="UP000236731"/>
    </source>
</evidence>
<dbReference type="OrthoDB" id="597202at2"/>
<keyword evidence="4" id="KW-1185">Reference proteome</keyword>